<keyword evidence="3" id="KW-0175">Coiled coil</keyword>
<dbReference type="SUPFAM" id="SSF81301">
    <property type="entry name" value="Nucleotidyltransferase"/>
    <property type="match status" value="1"/>
</dbReference>
<dbReference type="Gene3D" id="3.30.460.10">
    <property type="entry name" value="Beta Polymerase, domain 2"/>
    <property type="match status" value="1"/>
</dbReference>
<dbReference type="Gene3D" id="3.10.20.30">
    <property type="match status" value="1"/>
</dbReference>
<dbReference type="GO" id="GO:0015969">
    <property type="term" value="P:guanosine tetraphosphate metabolic process"/>
    <property type="evidence" value="ECO:0007669"/>
    <property type="project" value="InterPro"/>
</dbReference>
<dbReference type="InterPro" id="IPR004811">
    <property type="entry name" value="RelA/Spo_fam"/>
</dbReference>
<dbReference type="FunFam" id="3.10.20.30:FF:000002">
    <property type="entry name" value="GTP pyrophosphokinase (RelA/SpoT)"/>
    <property type="match status" value="1"/>
</dbReference>
<dbReference type="FunFam" id="3.30.460.10:FF:000001">
    <property type="entry name" value="GTP pyrophosphokinase RelA"/>
    <property type="match status" value="1"/>
</dbReference>
<evidence type="ECO:0000256" key="3">
    <source>
        <dbReference type="SAM" id="Coils"/>
    </source>
</evidence>
<feature type="domain" description="HD" evidence="4">
    <location>
        <begin position="45"/>
        <end position="143"/>
    </location>
</feature>
<dbReference type="NCBIfam" id="TIGR00691">
    <property type="entry name" value="spoT_relA"/>
    <property type="match status" value="1"/>
</dbReference>
<dbReference type="CDD" id="cd01668">
    <property type="entry name" value="TGS_RSH"/>
    <property type="match status" value="1"/>
</dbReference>
<dbReference type="InterPro" id="IPR006674">
    <property type="entry name" value="HD_domain"/>
</dbReference>
<dbReference type="InterPro" id="IPR007685">
    <property type="entry name" value="RelA_SpoT"/>
</dbReference>
<dbReference type="SMART" id="SM00471">
    <property type="entry name" value="HDc"/>
    <property type="match status" value="1"/>
</dbReference>
<dbReference type="InterPro" id="IPR033655">
    <property type="entry name" value="TGS_RelA/SpoT"/>
</dbReference>
<dbReference type="PANTHER" id="PTHR21262">
    <property type="entry name" value="GUANOSINE-3',5'-BIS DIPHOSPHATE 3'-PYROPHOSPHOHYDROLASE"/>
    <property type="match status" value="1"/>
</dbReference>
<dbReference type="Pfam" id="PF04607">
    <property type="entry name" value="RelA_SpoT"/>
    <property type="match status" value="1"/>
</dbReference>
<dbReference type="STRING" id="1801774.A3A05_03290"/>
<dbReference type="AlphaFoldDB" id="A0A1F6WV91"/>
<dbReference type="InterPro" id="IPR012675">
    <property type="entry name" value="Beta-grasp_dom_sf"/>
</dbReference>
<dbReference type="InterPro" id="IPR004095">
    <property type="entry name" value="TGS"/>
</dbReference>
<proteinExistence type="inferred from homology"/>
<name>A0A1F6WV91_9BACT</name>
<comment type="similarity">
    <text evidence="2">Belongs to the relA/spoT family.</text>
</comment>
<sequence>MEKGVKEILDLMGEIKPKERDLIGRAYSFALKAHEEQERLSGDPYFIHVFETAKILAKLGMDTETIAGGLLHDVLEDTKITEEEIESEFGSDILFLIKGVTKLGTLKYHGHERHVESLRKFFIAMANDLRVVIIKFADRLHNLRTLEFVREDKRKRIALESIEVYAPLANRLGMGKLKGELEDAAFPYAYPKEFAQIEEIIKEKKDSYQKNLSEVKKELEKELHKNKIKIVEIDYRMKHKYSLWKKLLKREMDIEKIYDIIALRIVVENVEECYRVLGLVHSIWRPLPGRIKDYIAIPKPNGYRSIHTTIFTGLGGIAEIQIRTKEMHAEAAYGIAAHFAYKENGNKKIKDNKSKFKWIEELKDLNYAPDEPKKFIEHLKMDFFNDRIFIFTPKGDVIDLPEDSTPIDFAYTIHSDIGDHTFGAKINSKMSQLETSLRNGDIVEIITKKDAHPSSKWLEYVKTTIAKKHIKSYMEKHSLLSKLKSIGRS</sequence>
<dbReference type="InterPro" id="IPR012676">
    <property type="entry name" value="TGS-like"/>
</dbReference>
<evidence type="ECO:0000313" key="7">
    <source>
        <dbReference type="Proteomes" id="UP000176187"/>
    </source>
</evidence>
<evidence type="ECO:0000256" key="1">
    <source>
        <dbReference type="ARBA" id="ARBA00025704"/>
    </source>
</evidence>
<organism evidence="6 7">
    <name type="scientific">Candidatus Nomurabacteria bacterium RIFCSPLOWO2_01_FULL_41_12</name>
    <dbReference type="NCBI Taxonomy" id="1801774"/>
    <lineage>
        <taxon>Bacteria</taxon>
        <taxon>Candidatus Nomuraibacteriota</taxon>
    </lineage>
</organism>
<evidence type="ECO:0000259" key="5">
    <source>
        <dbReference type="PROSITE" id="PS51880"/>
    </source>
</evidence>
<dbReference type="Pfam" id="PF02824">
    <property type="entry name" value="TGS"/>
    <property type="match status" value="1"/>
</dbReference>
<dbReference type="SUPFAM" id="SSF81271">
    <property type="entry name" value="TGS-like"/>
    <property type="match status" value="1"/>
</dbReference>
<dbReference type="CDD" id="cd05399">
    <property type="entry name" value="NT_Rel-Spo_like"/>
    <property type="match status" value="1"/>
</dbReference>
<reference evidence="6 7" key="1">
    <citation type="journal article" date="2016" name="Nat. Commun.">
        <title>Thousands of microbial genomes shed light on interconnected biogeochemical processes in an aquifer system.</title>
        <authorList>
            <person name="Anantharaman K."/>
            <person name="Brown C.T."/>
            <person name="Hug L.A."/>
            <person name="Sharon I."/>
            <person name="Castelle C.J."/>
            <person name="Probst A.J."/>
            <person name="Thomas B.C."/>
            <person name="Singh A."/>
            <person name="Wilkins M.J."/>
            <person name="Karaoz U."/>
            <person name="Brodie E.L."/>
            <person name="Williams K.H."/>
            <person name="Hubbard S.S."/>
            <person name="Banfield J.F."/>
        </authorList>
    </citation>
    <scope>NUCLEOTIDE SEQUENCE [LARGE SCALE GENOMIC DNA]</scope>
</reference>
<dbReference type="SUPFAM" id="SSF109604">
    <property type="entry name" value="HD-domain/PDEase-like"/>
    <property type="match status" value="1"/>
</dbReference>
<dbReference type="PROSITE" id="PS51880">
    <property type="entry name" value="TGS"/>
    <property type="match status" value="1"/>
</dbReference>
<feature type="domain" description="TGS" evidence="5">
    <location>
        <begin position="386"/>
        <end position="447"/>
    </location>
</feature>
<dbReference type="PANTHER" id="PTHR21262:SF31">
    <property type="entry name" value="GTP PYROPHOSPHOKINASE"/>
    <property type="match status" value="1"/>
</dbReference>
<gene>
    <name evidence="6" type="ORF">A3A05_03290</name>
</gene>
<dbReference type="InterPro" id="IPR003607">
    <property type="entry name" value="HD/PDEase_dom"/>
</dbReference>
<evidence type="ECO:0008006" key="8">
    <source>
        <dbReference type="Google" id="ProtNLM"/>
    </source>
</evidence>
<dbReference type="Gene3D" id="1.10.3210.10">
    <property type="entry name" value="Hypothetical protein af1432"/>
    <property type="match status" value="1"/>
</dbReference>
<dbReference type="FunFam" id="1.10.3210.10:FF:000001">
    <property type="entry name" value="GTP pyrophosphokinase RelA"/>
    <property type="match status" value="1"/>
</dbReference>
<comment type="caution">
    <text evidence="6">The sequence shown here is derived from an EMBL/GenBank/DDBJ whole genome shotgun (WGS) entry which is preliminary data.</text>
</comment>
<comment type="pathway">
    <text evidence="1">Purine metabolism.</text>
</comment>
<dbReference type="Proteomes" id="UP000176187">
    <property type="component" value="Unassembled WGS sequence"/>
</dbReference>
<protein>
    <recommendedName>
        <fullName evidence="8">TGS domain-containing protein</fullName>
    </recommendedName>
</protein>
<accession>A0A1F6WV91</accession>
<evidence type="ECO:0000259" key="4">
    <source>
        <dbReference type="PROSITE" id="PS51831"/>
    </source>
</evidence>
<feature type="coiled-coil region" evidence="3">
    <location>
        <begin position="198"/>
        <end position="229"/>
    </location>
</feature>
<comment type="function">
    <text evidence="2">In eubacteria ppGpp (guanosine 3'-diphosphate 5'-diphosphate) is a mediator of the stringent response that coordinates a variety of cellular activities in response to changes in nutritional abundance.</text>
</comment>
<dbReference type="SMART" id="SM00954">
    <property type="entry name" value="RelA_SpoT"/>
    <property type="match status" value="1"/>
</dbReference>
<dbReference type="CDD" id="cd00077">
    <property type="entry name" value="HDc"/>
    <property type="match status" value="1"/>
</dbReference>
<evidence type="ECO:0000313" key="6">
    <source>
        <dbReference type="EMBL" id="OGI85796.1"/>
    </source>
</evidence>
<dbReference type="Pfam" id="PF13328">
    <property type="entry name" value="HD_4"/>
    <property type="match status" value="1"/>
</dbReference>
<evidence type="ECO:0000256" key="2">
    <source>
        <dbReference type="RuleBase" id="RU003847"/>
    </source>
</evidence>
<dbReference type="PROSITE" id="PS51831">
    <property type="entry name" value="HD"/>
    <property type="match status" value="1"/>
</dbReference>
<dbReference type="EMBL" id="MFUY01000022">
    <property type="protein sequence ID" value="OGI85796.1"/>
    <property type="molecule type" value="Genomic_DNA"/>
</dbReference>
<dbReference type="GO" id="GO:0005886">
    <property type="term" value="C:plasma membrane"/>
    <property type="evidence" value="ECO:0007669"/>
    <property type="project" value="TreeGrafter"/>
</dbReference>
<dbReference type="InterPro" id="IPR043519">
    <property type="entry name" value="NT_sf"/>
</dbReference>